<dbReference type="GO" id="GO:0005344">
    <property type="term" value="F:oxygen carrier activity"/>
    <property type="evidence" value="ECO:0007669"/>
    <property type="project" value="InterPro"/>
</dbReference>
<gene>
    <name evidence="7" type="ORF">OU798_09755</name>
</gene>
<evidence type="ECO:0000313" key="8">
    <source>
        <dbReference type="Proteomes" id="UP001145087"/>
    </source>
</evidence>
<dbReference type="Gene3D" id="1.10.490.10">
    <property type="entry name" value="Globins"/>
    <property type="match status" value="1"/>
</dbReference>
<evidence type="ECO:0008006" key="9">
    <source>
        <dbReference type="Google" id="ProtNLM"/>
    </source>
</evidence>
<dbReference type="Pfam" id="PF01152">
    <property type="entry name" value="Bac_globin"/>
    <property type="match status" value="1"/>
</dbReference>
<dbReference type="GO" id="GO:0019825">
    <property type="term" value="F:oxygen binding"/>
    <property type="evidence" value="ECO:0007669"/>
    <property type="project" value="InterPro"/>
</dbReference>
<protein>
    <recommendedName>
        <fullName evidence="9">Globin</fullName>
    </recommendedName>
</protein>
<sequence>MEFEISTYFPGVKPAVTLPSKQMFVLLKEEGMRKMVSDHYDLLAVSSIKDLFPKNPIALEKAKEHSADFFIQICGGPDYFNQNRGKPQLNRRHLPFKITAEARIEWLNCYKQVLSNLDLPNEIKLSFWNYLDVFSKWMVNS</sequence>
<comment type="similarity">
    <text evidence="5">Belongs to the truncated hemoglobin family. Group II subfamily.</text>
</comment>
<dbReference type="GO" id="GO:0020037">
    <property type="term" value="F:heme binding"/>
    <property type="evidence" value="ECO:0007669"/>
    <property type="project" value="InterPro"/>
</dbReference>
<evidence type="ECO:0000256" key="1">
    <source>
        <dbReference type="ARBA" id="ARBA00022448"/>
    </source>
</evidence>
<keyword evidence="8" id="KW-1185">Reference proteome</keyword>
<keyword evidence="2 6" id="KW-0349">Heme</keyword>
<evidence type="ECO:0000256" key="6">
    <source>
        <dbReference type="PIRSR" id="PIRSR601486-1"/>
    </source>
</evidence>
<dbReference type="SUPFAM" id="SSF46458">
    <property type="entry name" value="Globin-like"/>
    <property type="match status" value="1"/>
</dbReference>
<dbReference type="EMBL" id="JAPOHD010000020">
    <property type="protein sequence ID" value="MCY1720627.1"/>
    <property type="molecule type" value="Genomic_DNA"/>
</dbReference>
<evidence type="ECO:0000313" key="7">
    <source>
        <dbReference type="EMBL" id="MCY1720627.1"/>
    </source>
</evidence>
<dbReference type="InterPro" id="IPR009050">
    <property type="entry name" value="Globin-like_sf"/>
</dbReference>
<keyword evidence="3 6" id="KW-0479">Metal-binding</keyword>
<dbReference type="GO" id="GO:0046872">
    <property type="term" value="F:metal ion binding"/>
    <property type="evidence" value="ECO:0007669"/>
    <property type="project" value="UniProtKB-KW"/>
</dbReference>
<name>A0A9X3J659_9BACT</name>
<evidence type="ECO:0000256" key="4">
    <source>
        <dbReference type="ARBA" id="ARBA00023004"/>
    </source>
</evidence>
<evidence type="ECO:0000256" key="2">
    <source>
        <dbReference type="ARBA" id="ARBA00022617"/>
    </source>
</evidence>
<evidence type="ECO:0000256" key="3">
    <source>
        <dbReference type="ARBA" id="ARBA00022723"/>
    </source>
</evidence>
<keyword evidence="4 6" id="KW-0408">Iron</keyword>
<reference evidence="7" key="1">
    <citation type="submission" date="2022-11" db="EMBL/GenBank/DDBJ databases">
        <title>Marilongibacter aestuarii gen. nov., sp. nov., isolated from tidal flat sediment.</title>
        <authorList>
            <person name="Jiayan W."/>
        </authorList>
    </citation>
    <scope>NUCLEOTIDE SEQUENCE</scope>
    <source>
        <strain evidence="7">Z1-6</strain>
    </source>
</reference>
<dbReference type="PANTHER" id="PTHR47366:SF1">
    <property type="entry name" value="TWO-ON-TWO HEMOGLOBIN-3"/>
    <property type="match status" value="1"/>
</dbReference>
<dbReference type="InterPro" id="IPR044203">
    <property type="entry name" value="GlbO/GLB3-like"/>
</dbReference>
<dbReference type="PANTHER" id="PTHR47366">
    <property type="entry name" value="TWO-ON-TWO HEMOGLOBIN-3"/>
    <property type="match status" value="1"/>
</dbReference>
<organism evidence="7 8">
    <name type="scientific">Draconibacterium aestuarii</name>
    <dbReference type="NCBI Taxonomy" id="2998507"/>
    <lineage>
        <taxon>Bacteria</taxon>
        <taxon>Pseudomonadati</taxon>
        <taxon>Bacteroidota</taxon>
        <taxon>Bacteroidia</taxon>
        <taxon>Marinilabiliales</taxon>
        <taxon>Prolixibacteraceae</taxon>
        <taxon>Draconibacterium</taxon>
    </lineage>
</organism>
<dbReference type="CDD" id="cd14774">
    <property type="entry name" value="TrHb2_HGbIV-like_O"/>
    <property type="match status" value="1"/>
</dbReference>
<dbReference type="AlphaFoldDB" id="A0A9X3J659"/>
<dbReference type="Proteomes" id="UP001145087">
    <property type="component" value="Unassembled WGS sequence"/>
</dbReference>
<feature type="binding site" description="distal binding residue" evidence="6">
    <location>
        <position position="65"/>
    </location>
    <ligand>
        <name>heme</name>
        <dbReference type="ChEBI" id="CHEBI:30413"/>
    </ligand>
    <ligandPart>
        <name>Fe</name>
        <dbReference type="ChEBI" id="CHEBI:18248"/>
    </ligandPart>
</feature>
<proteinExistence type="inferred from homology"/>
<dbReference type="RefSeq" id="WP_343332961.1">
    <property type="nucleotide sequence ID" value="NZ_JAPOHD010000020.1"/>
</dbReference>
<dbReference type="InterPro" id="IPR001486">
    <property type="entry name" value="Hemoglobin_trunc"/>
</dbReference>
<evidence type="ECO:0000256" key="5">
    <source>
        <dbReference type="ARBA" id="ARBA00034496"/>
    </source>
</evidence>
<accession>A0A9X3J659</accession>
<comment type="caution">
    <text evidence="7">The sequence shown here is derived from an EMBL/GenBank/DDBJ whole genome shotgun (WGS) entry which is preliminary data.</text>
</comment>
<keyword evidence="1" id="KW-0813">Transport</keyword>
<dbReference type="InterPro" id="IPR012292">
    <property type="entry name" value="Globin/Proto"/>
</dbReference>